<proteinExistence type="predicted"/>
<evidence type="ECO:0000256" key="1">
    <source>
        <dbReference type="SAM" id="MobiDB-lite"/>
    </source>
</evidence>
<dbReference type="AlphaFoldDB" id="A0A8W7PXW5"/>
<sequence length="252" mass="27493">MRQSHAKPYHLSIASEIKFNEYCNRTLDLLKHMHSDINGRPQQQQQKNGPALRSRARRHPWSVQRVLNHLTGAEWAFVQWISVESNRTKSTFDFFTALLHGARLDGVLPPSLAPPSSMVATPGVRSVLPLPPGLVMVLTRAFRDTRSLDERWRVSLAFVDDSETADGEDGTAPATGGSGDEGIDRIRSDTFLPLLPLKGFGCSAGSGACGSFSYTSSIAVLRIGLCNAPARMHGLLKTGFSIACHSNDPTIQ</sequence>
<protein>
    <submittedName>
        <fullName evidence="2">Uncharacterized protein</fullName>
    </submittedName>
</protein>
<dbReference type="Proteomes" id="UP000075882">
    <property type="component" value="Unassembled WGS sequence"/>
</dbReference>
<name>A0A8W7PXW5_ANOCL</name>
<reference evidence="2" key="1">
    <citation type="submission" date="2022-08" db="UniProtKB">
        <authorList>
            <consortium name="EnsemblMetazoa"/>
        </authorList>
    </citation>
    <scope>IDENTIFICATION</scope>
</reference>
<feature type="region of interest" description="Disordered" evidence="1">
    <location>
        <begin position="163"/>
        <end position="183"/>
    </location>
</feature>
<dbReference type="EnsemblMetazoa" id="ACOM039877-RA">
    <property type="protein sequence ID" value="ACOM039877-PA.1"/>
    <property type="gene ID" value="ACOM039877"/>
</dbReference>
<feature type="region of interest" description="Disordered" evidence="1">
    <location>
        <begin position="38"/>
        <end position="57"/>
    </location>
</feature>
<evidence type="ECO:0000313" key="2">
    <source>
        <dbReference type="EnsemblMetazoa" id="ACOM039877-PA.1"/>
    </source>
</evidence>
<accession>A0A8W7PXW5</accession>
<organism evidence="2">
    <name type="scientific">Anopheles coluzzii</name>
    <name type="common">African malaria mosquito</name>
    <dbReference type="NCBI Taxonomy" id="1518534"/>
    <lineage>
        <taxon>Eukaryota</taxon>
        <taxon>Metazoa</taxon>
        <taxon>Ecdysozoa</taxon>
        <taxon>Arthropoda</taxon>
        <taxon>Hexapoda</taxon>
        <taxon>Insecta</taxon>
        <taxon>Pterygota</taxon>
        <taxon>Neoptera</taxon>
        <taxon>Endopterygota</taxon>
        <taxon>Diptera</taxon>
        <taxon>Nematocera</taxon>
        <taxon>Culicoidea</taxon>
        <taxon>Culicidae</taxon>
        <taxon>Anophelinae</taxon>
        <taxon>Anopheles</taxon>
    </lineage>
</organism>